<dbReference type="SUPFAM" id="SSF55826">
    <property type="entry name" value="YbaK/ProRS associated domain"/>
    <property type="match status" value="1"/>
</dbReference>
<comment type="similarity">
    <text evidence="1">Belongs to the PRORSD1 family.</text>
</comment>
<dbReference type="PATRIC" id="fig|1280946.3.peg.1893"/>
<dbReference type="Proteomes" id="UP000027037">
    <property type="component" value="Unassembled WGS sequence"/>
</dbReference>
<dbReference type="OrthoDB" id="5145315at2"/>
<proteinExistence type="inferred from homology"/>
<feature type="domain" description="YbaK/aminoacyl-tRNA synthetase-associated" evidence="2">
    <location>
        <begin position="24"/>
        <end position="149"/>
    </location>
</feature>
<dbReference type="RefSeq" id="WP_034796111.1">
    <property type="nucleotide sequence ID" value="NZ_AWFF01000038.1"/>
</dbReference>
<evidence type="ECO:0000313" key="3">
    <source>
        <dbReference type="EMBL" id="KCZ54341.1"/>
    </source>
</evidence>
<accession>A0A062U1Y1</accession>
<evidence type="ECO:0000256" key="1">
    <source>
        <dbReference type="ARBA" id="ARBA00010201"/>
    </source>
</evidence>
<dbReference type="Pfam" id="PF04073">
    <property type="entry name" value="tRNA_edit"/>
    <property type="match status" value="1"/>
</dbReference>
<sequence length="165" mass="18297">MTASPDDLFAYLDELGIAHTTHWHEPTFTVEEGRELKASLPGGHTKNLFLKDKDGAIVLIAAEAHSQLKLNQLHKLIGTKRLSFGPAELMQDLLGVQPGSVTAFALMNDRAGRVRFLVDAALMEHEPVNFHPMTNTGTTAISREDFRKFVEATGHEFELVDFTDL</sequence>
<dbReference type="GO" id="GO:0002161">
    <property type="term" value="F:aminoacyl-tRNA deacylase activity"/>
    <property type="evidence" value="ECO:0007669"/>
    <property type="project" value="InterPro"/>
</dbReference>
<dbReference type="InterPro" id="IPR040285">
    <property type="entry name" value="ProX/PRXD1"/>
</dbReference>
<dbReference type="FunFam" id="3.90.960.10:FF:000005">
    <property type="entry name" value="Putative prolyl-tRNA synthetase"/>
    <property type="match status" value="1"/>
</dbReference>
<dbReference type="PANTHER" id="PTHR31423:SF3">
    <property type="entry name" value="PROLYL-TRNA SYNTHETASE ASSOCIATED DOMAIN-CONTAINING PROTEIN 1-RELATED"/>
    <property type="match status" value="1"/>
</dbReference>
<keyword evidence="4" id="KW-1185">Reference proteome</keyword>
<dbReference type="PANTHER" id="PTHR31423">
    <property type="entry name" value="YBAK DOMAIN-CONTAINING PROTEIN"/>
    <property type="match status" value="1"/>
</dbReference>
<dbReference type="AlphaFoldDB" id="A0A062U1Y1"/>
<dbReference type="InterPro" id="IPR007214">
    <property type="entry name" value="YbaK/aa-tRNA-synth-assoc-dom"/>
</dbReference>
<dbReference type="eggNOG" id="COG3760">
    <property type="taxonomic scope" value="Bacteria"/>
</dbReference>
<evidence type="ECO:0000259" key="2">
    <source>
        <dbReference type="Pfam" id="PF04073"/>
    </source>
</evidence>
<gene>
    <name evidence="3" type="ORF">HY29_14420</name>
</gene>
<protein>
    <recommendedName>
        <fullName evidence="2">YbaK/aminoacyl-tRNA synthetase-associated domain-containing protein</fullName>
    </recommendedName>
</protein>
<evidence type="ECO:0000313" key="4">
    <source>
        <dbReference type="Proteomes" id="UP000027037"/>
    </source>
</evidence>
<reference evidence="3 4" key="1">
    <citation type="journal article" date="2014" name="Antonie Van Leeuwenhoek">
        <title>Hyphomonas beringensis sp. nov. and Hyphomonas chukchiensis sp. nov., isolated from surface seawater of the Bering Sea and Chukchi Sea.</title>
        <authorList>
            <person name="Li C."/>
            <person name="Lai Q."/>
            <person name="Li G."/>
            <person name="Dong C."/>
            <person name="Wang J."/>
            <person name="Liao Y."/>
            <person name="Shao Z."/>
        </authorList>
    </citation>
    <scope>NUCLEOTIDE SEQUENCE [LARGE SCALE GENOMIC DNA]</scope>
    <source>
        <strain evidence="3 4">25B14_1</strain>
    </source>
</reference>
<dbReference type="Gene3D" id="3.90.960.10">
    <property type="entry name" value="YbaK/aminoacyl-tRNA synthetase-associated domain"/>
    <property type="match status" value="1"/>
</dbReference>
<comment type="caution">
    <text evidence="3">The sequence shown here is derived from an EMBL/GenBank/DDBJ whole genome shotgun (WGS) entry which is preliminary data.</text>
</comment>
<dbReference type="CDD" id="cd04335">
    <property type="entry name" value="PrdX_deacylase"/>
    <property type="match status" value="1"/>
</dbReference>
<dbReference type="InterPro" id="IPR036754">
    <property type="entry name" value="YbaK/aa-tRNA-synt-asso_dom_sf"/>
</dbReference>
<dbReference type="EMBL" id="AWFF01000038">
    <property type="protein sequence ID" value="KCZ54341.1"/>
    <property type="molecule type" value="Genomic_DNA"/>
</dbReference>
<name>A0A062U1Y1_9PROT</name>
<organism evidence="3 4">
    <name type="scientific">Hyphomonas beringensis</name>
    <dbReference type="NCBI Taxonomy" id="1280946"/>
    <lineage>
        <taxon>Bacteria</taxon>
        <taxon>Pseudomonadati</taxon>
        <taxon>Pseudomonadota</taxon>
        <taxon>Alphaproteobacteria</taxon>
        <taxon>Hyphomonadales</taxon>
        <taxon>Hyphomonadaceae</taxon>
        <taxon>Hyphomonas</taxon>
    </lineage>
</organism>